<dbReference type="CDD" id="cd00086">
    <property type="entry name" value="homeodomain"/>
    <property type="match status" value="1"/>
</dbReference>
<dbReference type="InterPro" id="IPR050224">
    <property type="entry name" value="TALE_homeobox"/>
</dbReference>
<keyword evidence="3 4" id="KW-0539">Nucleus</keyword>
<dbReference type="PROSITE" id="PS50071">
    <property type="entry name" value="HOMEOBOX_2"/>
    <property type="match status" value="1"/>
</dbReference>
<dbReference type="Proteomes" id="UP000001449">
    <property type="component" value="Chromosome 1"/>
</dbReference>
<dbReference type="GO" id="GO:0006355">
    <property type="term" value="P:regulation of DNA-templated transcription"/>
    <property type="evidence" value="ECO:0007669"/>
    <property type="project" value="InterPro"/>
</dbReference>
<keyword evidence="2 4" id="KW-0371">Homeobox</keyword>
<evidence type="ECO:0000259" key="5">
    <source>
        <dbReference type="PROSITE" id="PS50071"/>
    </source>
</evidence>
<dbReference type="InterPro" id="IPR009057">
    <property type="entry name" value="Homeodomain-like_sf"/>
</dbReference>
<sequence length="69" mass="8618">QYMNKKRTTMSLPQETVDYLKAWMMSPEHIFHPYPREQEKAEIMAETGIELKQLTKWFENNRRRYWKPR</sequence>
<dbReference type="SUPFAM" id="SSF46689">
    <property type="entry name" value="Homeodomain-like"/>
    <property type="match status" value="1"/>
</dbReference>
<organism evidence="6 7">
    <name type="scientific">Thalassiosira pseudonana</name>
    <name type="common">Marine diatom</name>
    <name type="synonym">Cyclotella nana</name>
    <dbReference type="NCBI Taxonomy" id="35128"/>
    <lineage>
        <taxon>Eukaryota</taxon>
        <taxon>Sar</taxon>
        <taxon>Stramenopiles</taxon>
        <taxon>Ochrophyta</taxon>
        <taxon>Bacillariophyta</taxon>
        <taxon>Coscinodiscophyceae</taxon>
        <taxon>Thalassiosirophycidae</taxon>
        <taxon>Thalassiosirales</taxon>
        <taxon>Thalassiosiraceae</taxon>
        <taxon>Thalassiosira</taxon>
    </lineage>
</organism>
<dbReference type="InterPro" id="IPR001356">
    <property type="entry name" value="HD"/>
</dbReference>
<dbReference type="GeneID" id="7446829"/>
<feature type="domain" description="Homeobox" evidence="5">
    <location>
        <begin position="3"/>
        <end position="68"/>
    </location>
</feature>
<evidence type="ECO:0000313" key="6">
    <source>
        <dbReference type="EMBL" id="EED95782.1"/>
    </source>
</evidence>
<accession>B8BQG7</accession>
<feature type="non-terminal residue" evidence="6">
    <location>
        <position position="69"/>
    </location>
</feature>
<evidence type="ECO:0000313" key="7">
    <source>
        <dbReference type="Proteomes" id="UP000001449"/>
    </source>
</evidence>
<dbReference type="RefSeq" id="XP_002286141.1">
    <property type="nucleotide sequence ID" value="XM_002286105.1"/>
</dbReference>
<feature type="non-terminal residue" evidence="6">
    <location>
        <position position="1"/>
    </location>
</feature>
<dbReference type="AlphaFoldDB" id="B8BQG7"/>
<dbReference type="GO" id="GO:0003677">
    <property type="term" value="F:DNA binding"/>
    <property type="evidence" value="ECO:0007669"/>
    <property type="project" value="UniProtKB-UniRule"/>
</dbReference>
<reference evidence="6 7" key="2">
    <citation type="journal article" date="2008" name="Nature">
        <title>The Phaeodactylum genome reveals the evolutionary history of diatom genomes.</title>
        <authorList>
            <person name="Bowler C."/>
            <person name="Allen A.E."/>
            <person name="Badger J.H."/>
            <person name="Grimwood J."/>
            <person name="Jabbari K."/>
            <person name="Kuo A."/>
            <person name="Maheswari U."/>
            <person name="Martens C."/>
            <person name="Maumus F."/>
            <person name="Otillar R.P."/>
            <person name="Rayko E."/>
            <person name="Salamov A."/>
            <person name="Vandepoele K."/>
            <person name="Beszteri B."/>
            <person name="Gruber A."/>
            <person name="Heijde M."/>
            <person name="Katinka M."/>
            <person name="Mock T."/>
            <person name="Valentin K."/>
            <person name="Verret F."/>
            <person name="Berges J.A."/>
            <person name="Brownlee C."/>
            <person name="Cadoret J.P."/>
            <person name="Chiovitti A."/>
            <person name="Choi C.J."/>
            <person name="Coesel S."/>
            <person name="De Martino A."/>
            <person name="Detter J.C."/>
            <person name="Durkin C."/>
            <person name="Falciatore A."/>
            <person name="Fournet J."/>
            <person name="Haruta M."/>
            <person name="Huysman M.J."/>
            <person name="Jenkins B.D."/>
            <person name="Jiroutova K."/>
            <person name="Jorgensen R.E."/>
            <person name="Joubert Y."/>
            <person name="Kaplan A."/>
            <person name="Kroger N."/>
            <person name="Kroth P.G."/>
            <person name="La Roche J."/>
            <person name="Lindquist E."/>
            <person name="Lommer M."/>
            <person name="Martin-Jezequel V."/>
            <person name="Lopez P.J."/>
            <person name="Lucas S."/>
            <person name="Mangogna M."/>
            <person name="McGinnis K."/>
            <person name="Medlin L.K."/>
            <person name="Montsant A."/>
            <person name="Oudot-Le Secq M.P."/>
            <person name="Napoli C."/>
            <person name="Obornik M."/>
            <person name="Parker M.S."/>
            <person name="Petit J.L."/>
            <person name="Porcel B.M."/>
            <person name="Poulsen N."/>
            <person name="Robison M."/>
            <person name="Rychlewski L."/>
            <person name="Rynearson T.A."/>
            <person name="Schmutz J."/>
            <person name="Shapiro H."/>
            <person name="Siaut M."/>
            <person name="Stanley M."/>
            <person name="Sussman M.R."/>
            <person name="Taylor A.R."/>
            <person name="Vardi A."/>
            <person name="von Dassow P."/>
            <person name="Vyverman W."/>
            <person name="Willis A."/>
            <person name="Wyrwicz L.S."/>
            <person name="Rokhsar D.S."/>
            <person name="Weissenbach J."/>
            <person name="Armbrust E.V."/>
            <person name="Green B.R."/>
            <person name="Van de Peer Y."/>
            <person name="Grigoriev I.V."/>
        </authorList>
    </citation>
    <scope>NUCLEOTIDE SEQUENCE [LARGE SCALE GENOMIC DNA]</scope>
    <source>
        <strain evidence="6 7">CCMP1335</strain>
    </source>
</reference>
<evidence type="ECO:0000256" key="1">
    <source>
        <dbReference type="ARBA" id="ARBA00023125"/>
    </source>
</evidence>
<comment type="subcellular location">
    <subcellularLocation>
        <location evidence="4">Nucleus</location>
    </subcellularLocation>
</comment>
<gene>
    <name evidence="6" type="ORF">THAPSDRAFT_260879</name>
</gene>
<evidence type="ECO:0000256" key="3">
    <source>
        <dbReference type="ARBA" id="ARBA00023242"/>
    </source>
</evidence>
<dbReference type="Pfam" id="PF05920">
    <property type="entry name" value="Homeobox_KN"/>
    <property type="match status" value="1"/>
</dbReference>
<dbReference type="HOGENOM" id="CLU_049543_14_1_1"/>
<feature type="DNA-binding region" description="Homeobox" evidence="4">
    <location>
        <begin position="5"/>
        <end position="69"/>
    </location>
</feature>
<name>B8BQG7_THAPS</name>
<dbReference type="GO" id="GO:0005634">
    <property type="term" value="C:nucleus"/>
    <property type="evidence" value="ECO:0007669"/>
    <property type="project" value="UniProtKB-SubCell"/>
</dbReference>
<dbReference type="KEGG" id="tps:THAPSDRAFT_260879"/>
<keyword evidence="7" id="KW-1185">Reference proteome</keyword>
<reference evidence="6 7" key="1">
    <citation type="journal article" date="2004" name="Science">
        <title>The genome of the diatom Thalassiosira pseudonana: ecology, evolution, and metabolism.</title>
        <authorList>
            <person name="Armbrust E.V."/>
            <person name="Berges J.A."/>
            <person name="Bowler C."/>
            <person name="Green B.R."/>
            <person name="Martinez D."/>
            <person name="Putnam N.H."/>
            <person name="Zhou S."/>
            <person name="Allen A.E."/>
            <person name="Apt K.E."/>
            <person name="Bechner M."/>
            <person name="Brzezinski M.A."/>
            <person name="Chaal B.K."/>
            <person name="Chiovitti A."/>
            <person name="Davis A.K."/>
            <person name="Demarest M.S."/>
            <person name="Detter J.C."/>
            <person name="Glavina T."/>
            <person name="Goodstein D."/>
            <person name="Hadi M.Z."/>
            <person name="Hellsten U."/>
            <person name="Hildebrand M."/>
            <person name="Jenkins B.D."/>
            <person name="Jurka J."/>
            <person name="Kapitonov V.V."/>
            <person name="Kroger N."/>
            <person name="Lau W.W."/>
            <person name="Lane T.W."/>
            <person name="Larimer F.W."/>
            <person name="Lippmeier J.C."/>
            <person name="Lucas S."/>
            <person name="Medina M."/>
            <person name="Montsant A."/>
            <person name="Obornik M."/>
            <person name="Parker M.S."/>
            <person name="Palenik B."/>
            <person name="Pazour G.J."/>
            <person name="Richardson P.M."/>
            <person name="Rynearson T.A."/>
            <person name="Saito M.A."/>
            <person name="Schwartz D.C."/>
            <person name="Thamatrakoln K."/>
            <person name="Valentin K."/>
            <person name="Vardi A."/>
            <person name="Wilkerson F.P."/>
            <person name="Rokhsar D.S."/>
        </authorList>
    </citation>
    <scope>NUCLEOTIDE SEQUENCE [LARGE SCALE GENOMIC DNA]</scope>
    <source>
        <strain evidence="6 7">CCMP1335</strain>
    </source>
</reference>
<dbReference type="eggNOG" id="KOG0773">
    <property type="taxonomic scope" value="Eukaryota"/>
</dbReference>
<protein>
    <recommendedName>
        <fullName evidence="5">Homeobox domain-containing protein</fullName>
    </recommendedName>
</protein>
<dbReference type="PANTHER" id="PTHR11850">
    <property type="entry name" value="HOMEOBOX PROTEIN TRANSCRIPTION FACTORS"/>
    <property type="match status" value="1"/>
</dbReference>
<dbReference type="InterPro" id="IPR008422">
    <property type="entry name" value="KN_HD"/>
</dbReference>
<keyword evidence="1 4" id="KW-0238">DNA-binding</keyword>
<dbReference type="Gene3D" id="1.10.10.60">
    <property type="entry name" value="Homeodomain-like"/>
    <property type="match status" value="1"/>
</dbReference>
<evidence type="ECO:0000256" key="2">
    <source>
        <dbReference type="ARBA" id="ARBA00023155"/>
    </source>
</evidence>
<proteinExistence type="predicted"/>
<dbReference type="InParanoid" id="B8BQG7"/>
<dbReference type="OMA" id="AWINEHI"/>
<evidence type="ECO:0000256" key="4">
    <source>
        <dbReference type="PROSITE-ProRule" id="PRU00108"/>
    </source>
</evidence>
<dbReference type="PaxDb" id="35128-Thaps260879"/>
<dbReference type="EMBL" id="CM000638">
    <property type="protein sequence ID" value="EED95782.1"/>
    <property type="molecule type" value="Genomic_DNA"/>
</dbReference>